<dbReference type="EC" id="4.2.1.75" evidence="2"/>
<dbReference type="AlphaFoldDB" id="A0A840QQU4"/>
<comment type="caution">
    <text evidence="2">The sequence shown here is derived from an EMBL/GenBank/DDBJ whole genome shotgun (WGS) entry which is preliminary data.</text>
</comment>
<accession>A0A840QQU4</accession>
<keyword evidence="3" id="KW-1185">Reference proteome</keyword>
<dbReference type="Pfam" id="PF02602">
    <property type="entry name" value="HEM4"/>
    <property type="match status" value="1"/>
</dbReference>
<feature type="domain" description="Tetrapyrrole biosynthesis uroporphyrinogen III synthase" evidence="1">
    <location>
        <begin position="21"/>
        <end position="260"/>
    </location>
</feature>
<sequence>MMINGLTGKRIAFTSSRRTNELSTLIEKQNGVPVSRPLQGTTFFADHKVKEDILNISNEKIDLFVFTTGMGTEALIHLSEQLGVKNNFLHTIHDASIAVRGYKTNTLMRKFDIKTDIVSEDGTIKGLIDELNDYPFANQKVVVQLHGESAPELINTLEAKGATVIELLPYEHIPPEEETLQMMVEELLRGELGAVCFTTATQVRYLFQHVKDKANLSHVLDIFDSQTLAVGVGKVTKDALKEEGVKEVLTPENEKMGAMVVELSQYYQSNFHR</sequence>
<organism evidence="2 3">
    <name type="scientific">Texcoconibacillus texcoconensis</name>
    <dbReference type="NCBI Taxonomy" id="1095777"/>
    <lineage>
        <taxon>Bacteria</taxon>
        <taxon>Bacillati</taxon>
        <taxon>Bacillota</taxon>
        <taxon>Bacilli</taxon>
        <taxon>Bacillales</taxon>
        <taxon>Bacillaceae</taxon>
        <taxon>Texcoconibacillus</taxon>
    </lineage>
</organism>
<dbReference type="CDD" id="cd06578">
    <property type="entry name" value="HemD"/>
    <property type="match status" value="1"/>
</dbReference>
<dbReference type="InterPro" id="IPR036108">
    <property type="entry name" value="4pyrrol_syn_uPrphyn_synt_sf"/>
</dbReference>
<evidence type="ECO:0000313" key="3">
    <source>
        <dbReference type="Proteomes" id="UP000551878"/>
    </source>
</evidence>
<dbReference type="Gene3D" id="3.40.50.10090">
    <property type="match status" value="2"/>
</dbReference>
<dbReference type="SUPFAM" id="SSF69618">
    <property type="entry name" value="HemD-like"/>
    <property type="match status" value="1"/>
</dbReference>
<name>A0A840QQU4_9BACI</name>
<dbReference type="GO" id="GO:0006780">
    <property type="term" value="P:uroporphyrinogen III biosynthetic process"/>
    <property type="evidence" value="ECO:0007669"/>
    <property type="project" value="InterPro"/>
</dbReference>
<dbReference type="EMBL" id="JACHHB010000007">
    <property type="protein sequence ID" value="MBB5173719.1"/>
    <property type="molecule type" value="Genomic_DNA"/>
</dbReference>
<dbReference type="PANTHER" id="PTHR40082:SF1">
    <property type="entry name" value="BLR5956 PROTEIN"/>
    <property type="match status" value="1"/>
</dbReference>
<dbReference type="GO" id="GO:0004852">
    <property type="term" value="F:uroporphyrinogen-III synthase activity"/>
    <property type="evidence" value="ECO:0007669"/>
    <property type="project" value="UniProtKB-EC"/>
</dbReference>
<evidence type="ECO:0000313" key="2">
    <source>
        <dbReference type="EMBL" id="MBB5173719.1"/>
    </source>
</evidence>
<dbReference type="Proteomes" id="UP000551878">
    <property type="component" value="Unassembled WGS sequence"/>
</dbReference>
<proteinExistence type="predicted"/>
<dbReference type="InterPro" id="IPR003754">
    <property type="entry name" value="4pyrrol_synth_uPrphyn_synth"/>
</dbReference>
<dbReference type="PANTHER" id="PTHR40082">
    <property type="entry name" value="BLR5956 PROTEIN"/>
    <property type="match status" value="1"/>
</dbReference>
<gene>
    <name evidence="2" type="ORF">HNQ41_001908</name>
</gene>
<protein>
    <submittedName>
        <fullName evidence="2">Uroporphyrinogen-III synthase</fullName>
        <ecNumber evidence="2">4.2.1.75</ecNumber>
    </submittedName>
</protein>
<dbReference type="NCBIfam" id="NF004584">
    <property type="entry name" value="PRK05928.2-1"/>
    <property type="match status" value="1"/>
</dbReference>
<keyword evidence="2" id="KW-0456">Lyase</keyword>
<evidence type="ECO:0000259" key="1">
    <source>
        <dbReference type="Pfam" id="PF02602"/>
    </source>
</evidence>
<reference evidence="2 3" key="1">
    <citation type="submission" date="2020-08" db="EMBL/GenBank/DDBJ databases">
        <title>Genomic Encyclopedia of Type Strains, Phase IV (KMG-IV): sequencing the most valuable type-strain genomes for metagenomic binning, comparative biology and taxonomic classification.</title>
        <authorList>
            <person name="Goeker M."/>
        </authorList>
    </citation>
    <scope>NUCLEOTIDE SEQUENCE [LARGE SCALE GENOMIC DNA]</scope>
    <source>
        <strain evidence="2 3">DSM 24696</strain>
    </source>
</reference>
<dbReference type="InterPro" id="IPR039793">
    <property type="entry name" value="UROS/Hem4"/>
</dbReference>